<dbReference type="SUPFAM" id="SSF46689">
    <property type="entry name" value="Homeodomain-like"/>
    <property type="match status" value="1"/>
</dbReference>
<evidence type="ECO:0000313" key="5">
    <source>
        <dbReference type="EMBL" id="MDG3014394.1"/>
    </source>
</evidence>
<reference evidence="5" key="1">
    <citation type="submission" date="2022-08" db="EMBL/GenBank/DDBJ databases">
        <title>Genome analysis of Corynebacteriales strain.</title>
        <authorList>
            <person name="Lee S.D."/>
        </authorList>
    </citation>
    <scope>NUCLEOTIDE SEQUENCE</scope>
    <source>
        <strain evidence="5">D3-21</strain>
    </source>
</reference>
<dbReference type="PANTHER" id="PTHR30055:SF184">
    <property type="entry name" value="HTH-TYPE TRANSCRIPTIONAL REGULATOR ETHR"/>
    <property type="match status" value="1"/>
</dbReference>
<comment type="caution">
    <text evidence="5">The sequence shown here is derived from an EMBL/GenBank/DDBJ whole genome shotgun (WGS) entry which is preliminary data.</text>
</comment>
<dbReference type="InterPro" id="IPR039536">
    <property type="entry name" value="TetR_C_Proteobacteria"/>
</dbReference>
<accession>A0A9X4LXZ2</accession>
<dbReference type="PRINTS" id="PR00455">
    <property type="entry name" value="HTHTETR"/>
</dbReference>
<dbReference type="Pfam" id="PF14246">
    <property type="entry name" value="TetR_C_7"/>
    <property type="match status" value="1"/>
</dbReference>
<dbReference type="InterPro" id="IPR001647">
    <property type="entry name" value="HTH_TetR"/>
</dbReference>
<dbReference type="SUPFAM" id="SSF48498">
    <property type="entry name" value="Tetracyclin repressor-like, C-terminal domain"/>
    <property type="match status" value="1"/>
</dbReference>
<dbReference type="GO" id="GO:0000976">
    <property type="term" value="F:transcription cis-regulatory region binding"/>
    <property type="evidence" value="ECO:0007669"/>
    <property type="project" value="TreeGrafter"/>
</dbReference>
<evidence type="ECO:0000256" key="1">
    <source>
        <dbReference type="ARBA" id="ARBA00023125"/>
    </source>
</evidence>
<dbReference type="Pfam" id="PF00440">
    <property type="entry name" value="TetR_N"/>
    <property type="match status" value="1"/>
</dbReference>
<proteinExistence type="predicted"/>
<keyword evidence="1 2" id="KW-0238">DNA-binding</keyword>
<protein>
    <submittedName>
        <fullName evidence="5">TetR/AcrR family transcriptional regulator</fullName>
    </submittedName>
</protein>
<dbReference type="AlphaFoldDB" id="A0A9X4LXZ2"/>
<dbReference type="PROSITE" id="PS50977">
    <property type="entry name" value="HTH_TETR_2"/>
    <property type="match status" value="1"/>
</dbReference>
<dbReference type="GO" id="GO:0003700">
    <property type="term" value="F:DNA-binding transcription factor activity"/>
    <property type="evidence" value="ECO:0007669"/>
    <property type="project" value="TreeGrafter"/>
</dbReference>
<dbReference type="Proteomes" id="UP001152755">
    <property type="component" value="Unassembled WGS sequence"/>
</dbReference>
<feature type="DNA-binding region" description="H-T-H motif" evidence="2">
    <location>
        <begin position="37"/>
        <end position="56"/>
    </location>
</feature>
<evidence type="ECO:0000256" key="3">
    <source>
        <dbReference type="SAM" id="MobiDB-lite"/>
    </source>
</evidence>
<dbReference type="InterPro" id="IPR009057">
    <property type="entry name" value="Homeodomain-like_sf"/>
</dbReference>
<dbReference type="RefSeq" id="WP_332519574.1">
    <property type="nucleotide sequence ID" value="NZ_JANRHA010000004.1"/>
</dbReference>
<dbReference type="InterPro" id="IPR036271">
    <property type="entry name" value="Tet_transcr_reg_TetR-rel_C_sf"/>
</dbReference>
<evidence type="ECO:0000256" key="2">
    <source>
        <dbReference type="PROSITE-ProRule" id="PRU00335"/>
    </source>
</evidence>
<evidence type="ECO:0000259" key="4">
    <source>
        <dbReference type="PROSITE" id="PS50977"/>
    </source>
</evidence>
<dbReference type="InterPro" id="IPR050109">
    <property type="entry name" value="HTH-type_TetR-like_transc_reg"/>
</dbReference>
<feature type="domain" description="HTH tetR-type" evidence="4">
    <location>
        <begin position="14"/>
        <end position="74"/>
    </location>
</feature>
<gene>
    <name evidence="5" type="ORF">NVS88_07465</name>
</gene>
<evidence type="ECO:0000313" key="6">
    <source>
        <dbReference type="Proteomes" id="UP001152755"/>
    </source>
</evidence>
<keyword evidence="6" id="KW-1185">Reference proteome</keyword>
<feature type="compositionally biased region" description="Pro residues" evidence="3">
    <location>
        <begin position="213"/>
        <end position="222"/>
    </location>
</feature>
<sequence>MSASGSRRGLSKGDQRERALIEAARALLRTKPIRKITIDELAAAAGIARPGFYFYFDSKQAILAALCDEIIGEGEVDMAAWLAADGPDRAALRSGLAGSLARWRTDGLWLTEALAVPDPDREVRKIRDRIMTASWSQLRDRIERECAAGRARVADPDLAARMILTLRNSMFAQAVVSPDEYDDDRLVDAMTETTLRMIYSDHPADRAPDAQPIAPPTARPST</sequence>
<organism evidence="5 6">
    <name type="scientific">Speluncibacter jeojiensis</name>
    <dbReference type="NCBI Taxonomy" id="2710754"/>
    <lineage>
        <taxon>Bacteria</taxon>
        <taxon>Bacillati</taxon>
        <taxon>Actinomycetota</taxon>
        <taxon>Actinomycetes</taxon>
        <taxon>Mycobacteriales</taxon>
        <taxon>Speluncibacteraceae</taxon>
        <taxon>Speluncibacter</taxon>
    </lineage>
</organism>
<feature type="region of interest" description="Disordered" evidence="3">
    <location>
        <begin position="200"/>
        <end position="222"/>
    </location>
</feature>
<dbReference type="PANTHER" id="PTHR30055">
    <property type="entry name" value="HTH-TYPE TRANSCRIPTIONAL REGULATOR RUTR"/>
    <property type="match status" value="1"/>
</dbReference>
<dbReference type="EMBL" id="JANRHA010000004">
    <property type="protein sequence ID" value="MDG3014394.1"/>
    <property type="molecule type" value="Genomic_DNA"/>
</dbReference>
<name>A0A9X4LXZ2_9ACTN</name>
<dbReference type="Gene3D" id="1.10.357.10">
    <property type="entry name" value="Tetracycline Repressor, domain 2"/>
    <property type="match status" value="1"/>
</dbReference>
<dbReference type="Gene3D" id="1.10.10.60">
    <property type="entry name" value="Homeodomain-like"/>
    <property type="match status" value="1"/>
</dbReference>